<evidence type="ECO:0000259" key="1">
    <source>
        <dbReference type="PROSITE" id="PS50112"/>
    </source>
</evidence>
<reference evidence="2 3" key="1">
    <citation type="journal article" date="2014" name="Int. J. Syst. Evol. Microbiol.">
        <title>Phaeodactylibacter xiamenensis gen. nov., sp. nov., a member of the family Saprospiraceae isolated from the marine alga Phaeodactylum tricornutum.</title>
        <authorList>
            <person name="Chen Z.Jr."/>
            <person name="Lei X."/>
            <person name="Lai Q."/>
            <person name="Li Y."/>
            <person name="Zhang B."/>
            <person name="Zhang J."/>
            <person name="Zhang H."/>
            <person name="Yang L."/>
            <person name="Zheng W."/>
            <person name="Tian Y."/>
            <person name="Yu Z."/>
            <person name="Xu H.Jr."/>
            <person name="Zheng T."/>
        </authorList>
    </citation>
    <scope>NUCLEOTIDE SEQUENCE [LARGE SCALE GENOMIC DNA]</scope>
    <source>
        <strain evidence="2 3">KD52</strain>
    </source>
</reference>
<dbReference type="EMBL" id="JPOS01000018">
    <property type="protein sequence ID" value="KGE88655.1"/>
    <property type="molecule type" value="Genomic_DNA"/>
</dbReference>
<feature type="domain" description="PAS" evidence="1">
    <location>
        <begin position="51"/>
        <end position="101"/>
    </location>
</feature>
<proteinExistence type="predicted"/>
<dbReference type="InterPro" id="IPR035965">
    <property type="entry name" value="PAS-like_dom_sf"/>
</dbReference>
<dbReference type="RefSeq" id="WP_044218419.1">
    <property type="nucleotide sequence ID" value="NZ_JBKAGJ010000018.1"/>
</dbReference>
<dbReference type="AlphaFoldDB" id="A0A098S971"/>
<dbReference type="STRING" id="1524460.IX84_08290"/>
<evidence type="ECO:0000313" key="2">
    <source>
        <dbReference type="EMBL" id="KGE88655.1"/>
    </source>
</evidence>
<dbReference type="InterPro" id="IPR013655">
    <property type="entry name" value="PAS_fold_3"/>
</dbReference>
<accession>A0A098S971</accession>
<dbReference type="CDD" id="cd00130">
    <property type="entry name" value="PAS"/>
    <property type="match status" value="1"/>
</dbReference>
<dbReference type="Gene3D" id="3.30.450.20">
    <property type="entry name" value="PAS domain"/>
    <property type="match status" value="1"/>
</dbReference>
<evidence type="ECO:0000313" key="3">
    <source>
        <dbReference type="Proteomes" id="UP000029736"/>
    </source>
</evidence>
<dbReference type="InterPro" id="IPR000014">
    <property type="entry name" value="PAS"/>
</dbReference>
<protein>
    <recommendedName>
        <fullName evidence="1">PAS domain-containing protein</fullName>
    </recommendedName>
</protein>
<dbReference type="OrthoDB" id="9124519at2"/>
<keyword evidence="3" id="KW-1185">Reference proteome</keyword>
<dbReference type="Pfam" id="PF08447">
    <property type="entry name" value="PAS_3"/>
    <property type="match status" value="1"/>
</dbReference>
<gene>
    <name evidence="2" type="ORF">IX84_08290</name>
</gene>
<dbReference type="Proteomes" id="UP000029736">
    <property type="component" value="Unassembled WGS sequence"/>
</dbReference>
<organism evidence="2 3">
    <name type="scientific">Phaeodactylibacter xiamenensis</name>
    <dbReference type="NCBI Taxonomy" id="1524460"/>
    <lineage>
        <taxon>Bacteria</taxon>
        <taxon>Pseudomonadati</taxon>
        <taxon>Bacteroidota</taxon>
        <taxon>Saprospiria</taxon>
        <taxon>Saprospirales</taxon>
        <taxon>Haliscomenobacteraceae</taxon>
        <taxon>Phaeodactylibacter</taxon>
    </lineage>
</organism>
<dbReference type="SUPFAM" id="SSF55785">
    <property type="entry name" value="PYP-like sensor domain (PAS domain)"/>
    <property type="match status" value="1"/>
</dbReference>
<comment type="caution">
    <text evidence="2">The sequence shown here is derived from an EMBL/GenBank/DDBJ whole genome shotgun (WGS) entry which is preliminary data.</text>
</comment>
<dbReference type="PROSITE" id="PS50112">
    <property type="entry name" value="PAS"/>
    <property type="match status" value="1"/>
</dbReference>
<sequence>MGQNKLGFQLQCRAVVPLSDVQRAVRGAIGGVYGWFLGLEYGHQLRIPQPQGQIEWVSDNVERQLGYTPAAVQENRFFLGYLHPDDQDRVLAEVTSFASNKEEEAT</sequence>
<name>A0A098S971_9BACT</name>